<dbReference type="Proteomes" id="UP000515123">
    <property type="component" value="Linkage group 13"/>
</dbReference>
<evidence type="ECO:0000313" key="4">
    <source>
        <dbReference type="RefSeq" id="XP_020101885.1"/>
    </source>
</evidence>
<dbReference type="Gramene" id="Aco019644.1.mrna1">
    <property type="protein sequence ID" value="Aco019644.1.mrna1"/>
    <property type="gene ID" value="Aco019644.1.path1"/>
</dbReference>
<dbReference type="RefSeq" id="XP_020101885.1">
    <property type="nucleotide sequence ID" value="XM_020246296.1"/>
</dbReference>
<dbReference type="Pfam" id="PF05641">
    <property type="entry name" value="Agenet"/>
    <property type="match status" value="1"/>
</dbReference>
<dbReference type="InterPro" id="IPR014002">
    <property type="entry name" value="Agenet_dom_plant"/>
</dbReference>
<organism evidence="3">
    <name type="scientific">Ananas comosus</name>
    <name type="common">Pineapple</name>
    <name type="synonym">Ananas ananas</name>
    <dbReference type="NCBI Taxonomy" id="4615"/>
    <lineage>
        <taxon>Eukaryota</taxon>
        <taxon>Viridiplantae</taxon>
        <taxon>Streptophyta</taxon>
        <taxon>Embryophyta</taxon>
        <taxon>Tracheophyta</taxon>
        <taxon>Spermatophyta</taxon>
        <taxon>Magnoliopsida</taxon>
        <taxon>Liliopsida</taxon>
        <taxon>Poales</taxon>
        <taxon>Bromeliaceae</taxon>
        <taxon>Bromelioideae</taxon>
        <taxon>Ananas</taxon>
    </lineage>
</organism>
<evidence type="ECO:0000313" key="3">
    <source>
        <dbReference type="RefSeq" id="XP_020101884.1"/>
    </source>
</evidence>
<keyword evidence="2" id="KW-1185">Reference proteome</keyword>
<sequence>MRGEMKHRLPFKVGQEAEARSFITGFRGAWFRCKIKNIGFKKGKLGYYLEFFDFLDEKITWTKVYQKPPKHTNKPRGVMKMDLMVRPSFPPWYKESELLDHHSTSGIVAIVDDTWKVGDLVDWWYDNCYWTGRVTQLLGEEKVLIELPQPPVGEGRSYCALCKDLRPSLDWSPENGWAIPISKEHEGCQYSVRLVHTHNQEDSNAERINMSTDLESNDAMEGIHNCLYESSLSGNVKDSSDTEAMLNGLYDISCLRDEVTSSPDVLIENGKLNSFSKASSSSDEVKNSATMLMNSESIYRSSRYPLRYFDSFDNIWTDKQIYLTSIRHPDTLEASIFELEELAVKIRWLKGLLKFGLQWSNAMVPSWRFVENYNRTDMTS</sequence>
<gene>
    <name evidence="3 4" type="primary">LOC109719548</name>
</gene>
<dbReference type="OrthoDB" id="1894168at2759"/>
<dbReference type="SMART" id="SM00743">
    <property type="entry name" value="Agenet"/>
    <property type="match status" value="1"/>
</dbReference>
<feature type="domain" description="Agenet" evidence="1">
    <location>
        <begin position="113"/>
        <end position="173"/>
    </location>
</feature>
<reference evidence="2" key="1">
    <citation type="journal article" date="2015" name="Nat. Genet.">
        <title>The pineapple genome and the evolution of CAM photosynthesis.</title>
        <authorList>
            <person name="Ming R."/>
            <person name="VanBuren R."/>
            <person name="Wai C.M."/>
            <person name="Tang H."/>
            <person name="Schatz M.C."/>
            <person name="Bowers J.E."/>
            <person name="Lyons E."/>
            <person name="Wang M.L."/>
            <person name="Chen J."/>
            <person name="Biggers E."/>
            <person name="Zhang J."/>
            <person name="Huang L."/>
            <person name="Zhang L."/>
            <person name="Miao W."/>
            <person name="Zhang J."/>
            <person name="Ye Z."/>
            <person name="Miao C."/>
            <person name="Lin Z."/>
            <person name="Wang H."/>
            <person name="Zhou H."/>
            <person name="Yim W.C."/>
            <person name="Priest H.D."/>
            <person name="Zheng C."/>
            <person name="Woodhouse M."/>
            <person name="Edger P.P."/>
            <person name="Guyot R."/>
            <person name="Guo H.B."/>
            <person name="Guo H."/>
            <person name="Zheng G."/>
            <person name="Singh R."/>
            <person name="Sharma A."/>
            <person name="Min X."/>
            <person name="Zheng Y."/>
            <person name="Lee H."/>
            <person name="Gurtowski J."/>
            <person name="Sedlazeck F.J."/>
            <person name="Harkess A."/>
            <person name="McKain M.R."/>
            <person name="Liao Z."/>
            <person name="Fang J."/>
            <person name="Liu J."/>
            <person name="Zhang X."/>
            <person name="Zhang Q."/>
            <person name="Hu W."/>
            <person name="Qin Y."/>
            <person name="Wang K."/>
            <person name="Chen L.Y."/>
            <person name="Shirley N."/>
            <person name="Lin Y.R."/>
            <person name="Liu L.Y."/>
            <person name="Hernandez A.G."/>
            <person name="Wright C.L."/>
            <person name="Bulone V."/>
            <person name="Tuskan G.A."/>
            <person name="Heath K."/>
            <person name="Zee F."/>
            <person name="Moore P.H."/>
            <person name="Sunkar R."/>
            <person name="Leebens-Mack J.H."/>
            <person name="Mockler T."/>
            <person name="Bennetzen J.L."/>
            <person name="Freeling M."/>
            <person name="Sankoff D."/>
            <person name="Paterson A.H."/>
            <person name="Zhu X."/>
            <person name="Yang X."/>
            <person name="Smith J.A."/>
            <person name="Cushman J.C."/>
            <person name="Paull R.E."/>
            <person name="Yu Q."/>
        </authorList>
    </citation>
    <scope>NUCLEOTIDE SEQUENCE [LARGE SCALE GENOMIC DNA]</scope>
    <source>
        <strain evidence="2">cv. F153</strain>
    </source>
</reference>
<evidence type="ECO:0000259" key="1">
    <source>
        <dbReference type="SMART" id="SM00743"/>
    </source>
</evidence>
<dbReference type="RefSeq" id="XP_020101884.1">
    <property type="nucleotide sequence ID" value="XM_020246295.1"/>
</dbReference>
<dbReference type="PANTHER" id="PTHR36805:SF7">
    <property type="entry name" value="AGENET DOMAIN-CONTAINING PROTEIN"/>
    <property type="match status" value="1"/>
</dbReference>
<reference evidence="3 4" key="2">
    <citation type="submission" date="2025-04" db="UniProtKB">
        <authorList>
            <consortium name="RefSeq"/>
        </authorList>
    </citation>
    <scope>IDENTIFICATION</scope>
    <source>
        <tissue evidence="3 4">Leaf</tissue>
    </source>
</reference>
<dbReference type="PANTHER" id="PTHR36805">
    <property type="entry name" value="AGENET DOMAIN-CONTAINING PROTEIN"/>
    <property type="match status" value="1"/>
</dbReference>
<accession>A0A6P5G0K3</accession>
<dbReference type="InterPro" id="IPR008395">
    <property type="entry name" value="Agenet-like_dom"/>
</dbReference>
<evidence type="ECO:0000313" key="2">
    <source>
        <dbReference type="Proteomes" id="UP000515123"/>
    </source>
</evidence>
<proteinExistence type="predicted"/>
<dbReference type="AlphaFoldDB" id="A0A6P5G0K3"/>
<dbReference type="GeneID" id="109719548"/>
<name>A0A6P5G0K3_ANACO</name>
<protein>
    <submittedName>
        <fullName evidence="3 4">Uncharacterized protein LOC109719548 isoform X1</fullName>
    </submittedName>
</protein>